<reference evidence="2" key="1">
    <citation type="submission" date="2023-01" db="EMBL/GenBank/DDBJ databases">
        <title>Key to firefly adult light organ development and bioluminescence: homeobox transcription factors regulate luciferase expression and transportation to peroxisome.</title>
        <authorList>
            <person name="Fu X."/>
        </authorList>
    </citation>
    <scope>NUCLEOTIDE SEQUENCE [LARGE SCALE GENOMIC DNA]</scope>
</reference>
<protein>
    <recommendedName>
        <fullName evidence="3">DUF4806 domain-containing protein</fullName>
    </recommendedName>
</protein>
<keyword evidence="2" id="KW-1185">Reference proteome</keyword>
<comment type="caution">
    <text evidence="1">The sequence shown here is derived from an EMBL/GenBank/DDBJ whole genome shotgun (WGS) entry which is preliminary data.</text>
</comment>
<gene>
    <name evidence="1" type="ORF">RN001_002846</name>
</gene>
<dbReference type="EMBL" id="JARPUR010000001">
    <property type="protein sequence ID" value="KAK4886575.1"/>
    <property type="molecule type" value="Genomic_DNA"/>
</dbReference>
<sequence>MMRDEVRSLISNRDSSIEDGKGSKIDLNILLRSMEQLQKMERELENSEYYKNLVIFLKGIGKGNFINDATTMIIKRLFINDLAVKFTFGGYKKNKSKSTEQEINKAIEKWLIQANLRLAKEQAKLNKTIENYQ</sequence>
<evidence type="ECO:0000313" key="1">
    <source>
        <dbReference type="EMBL" id="KAK4886575.1"/>
    </source>
</evidence>
<evidence type="ECO:0008006" key="3">
    <source>
        <dbReference type="Google" id="ProtNLM"/>
    </source>
</evidence>
<name>A0AAN7SSX1_9COLE</name>
<dbReference type="AlphaFoldDB" id="A0AAN7SSX1"/>
<evidence type="ECO:0000313" key="2">
    <source>
        <dbReference type="Proteomes" id="UP001353858"/>
    </source>
</evidence>
<organism evidence="1 2">
    <name type="scientific">Aquatica leii</name>
    <dbReference type="NCBI Taxonomy" id="1421715"/>
    <lineage>
        <taxon>Eukaryota</taxon>
        <taxon>Metazoa</taxon>
        <taxon>Ecdysozoa</taxon>
        <taxon>Arthropoda</taxon>
        <taxon>Hexapoda</taxon>
        <taxon>Insecta</taxon>
        <taxon>Pterygota</taxon>
        <taxon>Neoptera</taxon>
        <taxon>Endopterygota</taxon>
        <taxon>Coleoptera</taxon>
        <taxon>Polyphaga</taxon>
        <taxon>Elateriformia</taxon>
        <taxon>Elateroidea</taxon>
        <taxon>Lampyridae</taxon>
        <taxon>Luciolinae</taxon>
        <taxon>Aquatica</taxon>
    </lineage>
</organism>
<proteinExistence type="predicted"/>
<dbReference type="Proteomes" id="UP001353858">
    <property type="component" value="Unassembled WGS sequence"/>
</dbReference>
<accession>A0AAN7SSX1</accession>